<dbReference type="AlphaFoldDB" id="A0A1G9G2U8"/>
<accession>A0A1G9G2U8</accession>
<dbReference type="RefSeq" id="WP_170830344.1">
    <property type="nucleotide sequence ID" value="NZ_FNGA01000002.1"/>
</dbReference>
<dbReference type="STRING" id="246191.SAMN05660337_1810"/>
<feature type="transmembrane region" description="Helical" evidence="1">
    <location>
        <begin position="12"/>
        <end position="34"/>
    </location>
</feature>
<keyword evidence="3" id="KW-1185">Reference proteome</keyword>
<evidence type="ECO:0000313" key="2">
    <source>
        <dbReference type="EMBL" id="SDK94971.1"/>
    </source>
</evidence>
<organism evidence="2 3">
    <name type="scientific">Maridesulfovibrio ferrireducens</name>
    <dbReference type="NCBI Taxonomy" id="246191"/>
    <lineage>
        <taxon>Bacteria</taxon>
        <taxon>Pseudomonadati</taxon>
        <taxon>Thermodesulfobacteriota</taxon>
        <taxon>Desulfovibrionia</taxon>
        <taxon>Desulfovibrionales</taxon>
        <taxon>Desulfovibrionaceae</taxon>
        <taxon>Maridesulfovibrio</taxon>
    </lineage>
</organism>
<sequence>MHKMRLSEKVIPVLFDVVVYGGFAAFLFASYITFRTLVERFPEPAHKIIGMLQNFLA</sequence>
<dbReference type="EMBL" id="FNGA01000002">
    <property type="protein sequence ID" value="SDK94971.1"/>
    <property type="molecule type" value="Genomic_DNA"/>
</dbReference>
<protein>
    <submittedName>
        <fullName evidence="2">Uncharacterized protein</fullName>
    </submittedName>
</protein>
<proteinExistence type="predicted"/>
<evidence type="ECO:0000256" key="1">
    <source>
        <dbReference type="SAM" id="Phobius"/>
    </source>
</evidence>
<keyword evidence="1" id="KW-0812">Transmembrane</keyword>
<reference evidence="3" key="1">
    <citation type="submission" date="2016-10" db="EMBL/GenBank/DDBJ databases">
        <authorList>
            <person name="Varghese N."/>
            <person name="Submissions S."/>
        </authorList>
    </citation>
    <scope>NUCLEOTIDE SEQUENCE [LARGE SCALE GENOMIC DNA]</scope>
    <source>
        <strain evidence="3">DSM 16995</strain>
    </source>
</reference>
<evidence type="ECO:0000313" key="3">
    <source>
        <dbReference type="Proteomes" id="UP000199053"/>
    </source>
</evidence>
<gene>
    <name evidence="2" type="ORF">SAMN05660337_1810</name>
</gene>
<keyword evidence="1" id="KW-1133">Transmembrane helix</keyword>
<keyword evidence="1" id="KW-0472">Membrane</keyword>
<name>A0A1G9G2U8_9BACT</name>
<dbReference type="Proteomes" id="UP000199053">
    <property type="component" value="Unassembled WGS sequence"/>
</dbReference>